<accession>A0A284RTN3</accession>
<dbReference type="Proteomes" id="UP000219338">
    <property type="component" value="Unassembled WGS sequence"/>
</dbReference>
<evidence type="ECO:0000256" key="1">
    <source>
        <dbReference type="SAM" id="MobiDB-lite"/>
    </source>
</evidence>
<keyword evidence="3" id="KW-1185">Reference proteome</keyword>
<reference evidence="3" key="1">
    <citation type="journal article" date="2017" name="Nat. Ecol. Evol.">
        <title>Genome expansion and lineage-specific genetic innovations in the forest pathogenic fungi Armillaria.</title>
        <authorList>
            <person name="Sipos G."/>
            <person name="Prasanna A.N."/>
            <person name="Walter M.C."/>
            <person name="O'Connor E."/>
            <person name="Balint B."/>
            <person name="Krizsan K."/>
            <person name="Kiss B."/>
            <person name="Hess J."/>
            <person name="Varga T."/>
            <person name="Slot J."/>
            <person name="Riley R."/>
            <person name="Boka B."/>
            <person name="Rigling D."/>
            <person name="Barry K."/>
            <person name="Lee J."/>
            <person name="Mihaltcheva S."/>
            <person name="LaButti K."/>
            <person name="Lipzen A."/>
            <person name="Waldron R."/>
            <person name="Moloney N.M."/>
            <person name="Sperisen C."/>
            <person name="Kredics L."/>
            <person name="Vagvoelgyi C."/>
            <person name="Patrignani A."/>
            <person name="Fitzpatrick D."/>
            <person name="Nagy I."/>
            <person name="Doyle S."/>
            <person name="Anderson J.B."/>
            <person name="Grigoriev I.V."/>
            <person name="Gueldener U."/>
            <person name="Muensterkoetter M."/>
            <person name="Nagy L.G."/>
        </authorList>
    </citation>
    <scope>NUCLEOTIDE SEQUENCE [LARGE SCALE GENOMIC DNA]</scope>
    <source>
        <strain evidence="3">C18/9</strain>
    </source>
</reference>
<dbReference type="EMBL" id="FUEG01000016">
    <property type="protein sequence ID" value="SJL12113.1"/>
    <property type="molecule type" value="Genomic_DNA"/>
</dbReference>
<organism evidence="2 3">
    <name type="scientific">Armillaria ostoyae</name>
    <name type="common">Armillaria root rot fungus</name>
    <dbReference type="NCBI Taxonomy" id="47428"/>
    <lineage>
        <taxon>Eukaryota</taxon>
        <taxon>Fungi</taxon>
        <taxon>Dikarya</taxon>
        <taxon>Basidiomycota</taxon>
        <taxon>Agaricomycotina</taxon>
        <taxon>Agaricomycetes</taxon>
        <taxon>Agaricomycetidae</taxon>
        <taxon>Agaricales</taxon>
        <taxon>Marasmiineae</taxon>
        <taxon>Physalacriaceae</taxon>
        <taxon>Armillaria</taxon>
    </lineage>
</organism>
<evidence type="ECO:0000313" key="3">
    <source>
        <dbReference type="Proteomes" id="UP000219338"/>
    </source>
</evidence>
<proteinExistence type="predicted"/>
<sequence>MSHILPPPLPLESAIQPTMAAIRSAFDERILPEYDPTRLLDEDSPDDEDDNGFGDDGDGHEAPNDDEDRDLPSSVRPPPGWLMASFEANLQIVKDSIIGHGASTKITIYDWLKSFWLPRIDSFFILQQRDITPSLLYNPRFFYWDPLALVD</sequence>
<evidence type="ECO:0000313" key="2">
    <source>
        <dbReference type="EMBL" id="SJL12113.1"/>
    </source>
</evidence>
<feature type="compositionally biased region" description="Acidic residues" evidence="1">
    <location>
        <begin position="42"/>
        <end position="56"/>
    </location>
</feature>
<dbReference type="OrthoDB" id="3021151at2759"/>
<protein>
    <submittedName>
        <fullName evidence="2">Uncharacterized protein</fullName>
    </submittedName>
</protein>
<dbReference type="AlphaFoldDB" id="A0A284RTN3"/>
<feature type="region of interest" description="Disordered" evidence="1">
    <location>
        <begin position="33"/>
        <end position="78"/>
    </location>
</feature>
<gene>
    <name evidence="2" type="ORF">ARMOST_15534</name>
</gene>
<name>A0A284RTN3_ARMOS</name>